<keyword evidence="3" id="KW-0479">Metal-binding</keyword>
<dbReference type="SMART" id="SM00493">
    <property type="entry name" value="TOPRIM"/>
    <property type="match status" value="1"/>
</dbReference>
<dbReference type="InterPro" id="IPR006171">
    <property type="entry name" value="TOPRIM_dom"/>
</dbReference>
<dbReference type="SUPFAM" id="SSF56712">
    <property type="entry name" value="Prokaryotic type I DNA topoisomerase"/>
    <property type="match status" value="1"/>
</dbReference>
<keyword evidence="7 10" id="KW-0799">Topoisomerase</keyword>
<dbReference type="InterPro" id="IPR013498">
    <property type="entry name" value="Topo_IA_Znf"/>
</dbReference>
<dbReference type="GO" id="GO:0003917">
    <property type="term" value="F:DNA topoisomerase type I (single strand cut, ATP-independent) activity"/>
    <property type="evidence" value="ECO:0007669"/>
    <property type="project" value="UniProtKB-EC"/>
</dbReference>
<evidence type="ECO:0000256" key="2">
    <source>
        <dbReference type="ARBA" id="ARBA00009446"/>
    </source>
</evidence>
<dbReference type="PANTHER" id="PTHR42785:SF1">
    <property type="entry name" value="DNA TOPOISOMERASE"/>
    <property type="match status" value="1"/>
</dbReference>
<keyword evidence="4" id="KW-0863">Zinc-finger</keyword>
<keyword evidence="9 10" id="KW-0413">Isomerase</keyword>
<feature type="compositionally biased region" description="Basic and acidic residues" evidence="11">
    <location>
        <begin position="329"/>
        <end position="347"/>
    </location>
</feature>
<evidence type="ECO:0000259" key="12">
    <source>
        <dbReference type="PROSITE" id="PS50880"/>
    </source>
</evidence>
<dbReference type="EMBL" id="CP104064">
    <property type="protein sequence ID" value="WAH35415.1"/>
    <property type="molecule type" value="Genomic_DNA"/>
</dbReference>
<evidence type="ECO:0000259" key="13">
    <source>
        <dbReference type="PROSITE" id="PS52039"/>
    </source>
</evidence>
<dbReference type="InterPro" id="IPR034149">
    <property type="entry name" value="TOPRIM_TopoI"/>
</dbReference>
<feature type="region of interest" description="Interaction with DNA" evidence="10">
    <location>
        <begin position="163"/>
        <end position="168"/>
    </location>
</feature>
<comment type="subunit">
    <text evidence="10">Monomer.</text>
</comment>
<dbReference type="Gene3D" id="3.30.65.10">
    <property type="entry name" value="Bacterial Topoisomerase I, domain 1"/>
    <property type="match status" value="2"/>
</dbReference>
<dbReference type="InterPro" id="IPR003601">
    <property type="entry name" value="Topo_IA_2"/>
</dbReference>
<dbReference type="PROSITE" id="PS52039">
    <property type="entry name" value="TOPO_IA_2"/>
    <property type="match status" value="1"/>
</dbReference>
<feature type="site" description="Interaction with DNA" evidence="10">
    <location>
        <position position="155"/>
    </location>
</feature>
<comment type="function">
    <text evidence="10">Releases the supercoiling and torsional tension of DNA, which is introduced during the DNA replication and transcription, by transiently cleaving and rejoining one strand of the DNA duplex. Introduces a single-strand break via transesterification at a target site in duplex DNA. The scissile phosphodiester is attacked by the catalytic tyrosine of the enzyme, resulting in the formation of a DNA-(5'-phosphotyrosyl)-enzyme intermediate and the expulsion of a 3'-OH DNA strand. The free DNA strand then undergoes passage around the unbroken strand, thus removing DNA supercoils. Finally, in the religation step, the DNA 3'-OH attacks the covalent intermediate to expel the active-site tyrosine and restore the DNA phosphodiester backbone.</text>
</comment>
<dbReference type="Gene3D" id="3.40.50.140">
    <property type="match status" value="1"/>
</dbReference>
<feature type="site" description="Interaction with DNA" evidence="10">
    <location>
        <position position="140"/>
    </location>
</feature>
<dbReference type="InterPro" id="IPR013825">
    <property type="entry name" value="Topo_IA_cen_sub2"/>
</dbReference>
<dbReference type="HAMAP" id="MF_00952">
    <property type="entry name" value="Topoisom_1_prok"/>
    <property type="match status" value="1"/>
</dbReference>
<feature type="domain" description="Toprim" evidence="12">
    <location>
        <begin position="3"/>
        <end position="114"/>
    </location>
</feature>
<reference evidence="14" key="1">
    <citation type="submission" date="2022-08" db="EMBL/GenBank/DDBJ databases">
        <title>Alicyclobacillus dauci DSM2870, complete genome.</title>
        <authorList>
            <person name="Wang Q."/>
            <person name="Cai R."/>
            <person name="Wang Z."/>
        </authorList>
    </citation>
    <scope>NUCLEOTIDE SEQUENCE</scope>
    <source>
        <strain evidence="14">DSM 28700</strain>
    </source>
</reference>
<keyword evidence="6" id="KW-0460">Magnesium</keyword>
<evidence type="ECO:0000256" key="4">
    <source>
        <dbReference type="ARBA" id="ARBA00022771"/>
    </source>
</evidence>
<protein>
    <recommendedName>
        <fullName evidence="10">DNA topoisomerase 1</fullName>
        <ecNumber evidence="10">5.6.2.1</ecNumber>
    </recommendedName>
    <alternativeName>
        <fullName evidence="10">DNA topoisomerase I</fullName>
    </alternativeName>
</protein>
<feature type="region of interest" description="Disordered" evidence="11">
    <location>
        <begin position="328"/>
        <end position="356"/>
    </location>
</feature>
<dbReference type="InterPro" id="IPR028612">
    <property type="entry name" value="Topoisom_1_IA"/>
</dbReference>
<evidence type="ECO:0000256" key="11">
    <source>
        <dbReference type="SAM" id="MobiDB-lite"/>
    </source>
</evidence>
<dbReference type="RefSeq" id="WP_268042635.1">
    <property type="nucleotide sequence ID" value="NZ_CP104064.1"/>
</dbReference>
<evidence type="ECO:0000256" key="6">
    <source>
        <dbReference type="ARBA" id="ARBA00022842"/>
    </source>
</evidence>
<evidence type="ECO:0000256" key="10">
    <source>
        <dbReference type="HAMAP-Rule" id="MF_00952"/>
    </source>
</evidence>
<dbReference type="PROSITE" id="PS50880">
    <property type="entry name" value="TOPRIM"/>
    <property type="match status" value="1"/>
</dbReference>
<evidence type="ECO:0000256" key="3">
    <source>
        <dbReference type="ARBA" id="ARBA00022723"/>
    </source>
</evidence>
<dbReference type="PRINTS" id="PR00417">
    <property type="entry name" value="PRTPISMRASEI"/>
</dbReference>
<dbReference type="SMART" id="SM00437">
    <property type="entry name" value="TOP1Ac"/>
    <property type="match status" value="1"/>
</dbReference>
<evidence type="ECO:0000256" key="1">
    <source>
        <dbReference type="ARBA" id="ARBA00000213"/>
    </source>
</evidence>
<proteinExistence type="inferred from homology"/>
<dbReference type="CDD" id="cd03363">
    <property type="entry name" value="TOPRIM_TopoIA_TopoI"/>
    <property type="match status" value="1"/>
</dbReference>
<dbReference type="InterPro" id="IPR005733">
    <property type="entry name" value="TopoI_bac-type"/>
</dbReference>
<feature type="site" description="Interaction with DNA" evidence="10">
    <location>
        <position position="139"/>
    </location>
</feature>
<dbReference type="InterPro" id="IPR003602">
    <property type="entry name" value="Topo_IA_DNA-bd_dom"/>
</dbReference>
<evidence type="ECO:0000256" key="7">
    <source>
        <dbReference type="ARBA" id="ARBA00023029"/>
    </source>
</evidence>
<dbReference type="Gene3D" id="2.70.20.10">
    <property type="entry name" value="Topoisomerase I, domain 3"/>
    <property type="match status" value="1"/>
</dbReference>
<dbReference type="SMART" id="SM00436">
    <property type="entry name" value="TOP1Bc"/>
    <property type="match status" value="1"/>
</dbReference>
<evidence type="ECO:0000313" key="14">
    <source>
        <dbReference type="EMBL" id="WAH35415.1"/>
    </source>
</evidence>
<dbReference type="Pfam" id="PF01396">
    <property type="entry name" value="Zn_ribbon_Top1"/>
    <property type="match status" value="3"/>
</dbReference>
<gene>
    <name evidence="10 14" type="primary">topA</name>
    <name evidence="14" type="ORF">NZD86_14030</name>
</gene>
<accession>A0ABY6YXR8</accession>
<name>A0ABY6YXR8_9BACL</name>
<dbReference type="CDD" id="cd00186">
    <property type="entry name" value="TOP1Ac"/>
    <property type="match status" value="1"/>
</dbReference>
<dbReference type="Gene3D" id="1.10.460.10">
    <property type="entry name" value="Topoisomerase I, domain 2"/>
    <property type="match status" value="1"/>
</dbReference>
<evidence type="ECO:0000256" key="9">
    <source>
        <dbReference type="ARBA" id="ARBA00023235"/>
    </source>
</evidence>
<dbReference type="PROSITE" id="PS00396">
    <property type="entry name" value="TOPO_IA_1"/>
    <property type="match status" value="1"/>
</dbReference>
<feature type="site" description="Interaction with DNA" evidence="10">
    <location>
        <position position="491"/>
    </location>
</feature>
<sequence>MADYLVIVESPAKAKTIGKYLGKRYAVKASMGHVRDLPKSQLGVDVEHGYEPKYITIRGKGDVIKSLRTASKKAKKVFLAADPDREGEAIAWHLQHILELNPDDQCRVVFHEITKDAVKNAFKSPRKIDMDLVNAQQTRRILDRLVGYRLSPLLWRKVKKGLSAGRVQSVAVRLIVDREKEIRKFQPEEYWTVDVTCPVDSKKLTSRFYGYDEVKTPLPNEEAVNELLKRIEGQPLNVRKVKKSERRRNPAAPFTTSSLQQESARKLGFRAYKTMAVAQQLYEGLDIPGEGTVGLITYMRTDSTRIAESAQSEARDYIRSEFGAPYVPDKPRQYSKKDDAQDAHEGIRPTSTLRHPEQIKDHLSRDQYRLYKLIWERFVASQMASAVLDTTSIDSEANGAWFRATGSVIRFPGFMAVYIEGKDDGDEDEDSKLLPPVSEGQVLKQSKVVPEQHFTQPPPRYSESSLVKAMEELGIGRPSTYAPTIDTILKRGYVLLEQKRFIPTELGEIVVELLVENFNQLIDVDFTANLEGELDSVEEGYADWVKLLDGFYNQFERDLEHAEESLEHVELKDEVSDIPCEKCGKMMVYKNGRYGKFLACPGFPECRNTKAITKEVGVNCPKCGKPLLERRGKRRKVFYGCSGYPDCDYVLWQKPTGQLCPICEHPMVEKHAKGKVSVVCSNEKAHPHAAPLEESEKRKSS</sequence>
<comment type="catalytic activity">
    <reaction evidence="1 10">
        <text>ATP-independent breakage of single-stranded DNA, followed by passage and rejoining.</text>
        <dbReference type="EC" id="5.6.2.1"/>
    </reaction>
</comment>
<dbReference type="Gene3D" id="1.10.290.10">
    <property type="entry name" value="Topoisomerase I, domain 4"/>
    <property type="match status" value="1"/>
</dbReference>
<feature type="site" description="Interaction with DNA" evidence="10">
    <location>
        <position position="300"/>
    </location>
</feature>
<dbReference type="Proteomes" id="UP001164803">
    <property type="component" value="Chromosome"/>
</dbReference>
<feature type="site" description="Interaction with DNA" evidence="10">
    <location>
        <position position="143"/>
    </location>
</feature>
<dbReference type="InterPro" id="IPR013824">
    <property type="entry name" value="Topo_IA_cen_sub1"/>
</dbReference>
<dbReference type="EC" id="5.6.2.1" evidence="10"/>
<dbReference type="NCBIfam" id="TIGR01051">
    <property type="entry name" value="topA_bact"/>
    <property type="match status" value="1"/>
</dbReference>
<dbReference type="InterPro" id="IPR013826">
    <property type="entry name" value="Topo_IA_cen_sub3"/>
</dbReference>
<feature type="site" description="Interaction with DNA" evidence="10">
    <location>
        <position position="33"/>
    </location>
</feature>
<dbReference type="Pfam" id="PF01751">
    <property type="entry name" value="Toprim"/>
    <property type="match status" value="1"/>
</dbReference>
<keyword evidence="5" id="KW-0862">Zinc</keyword>
<dbReference type="Pfam" id="PF01131">
    <property type="entry name" value="Topoisom_bac"/>
    <property type="match status" value="1"/>
</dbReference>
<evidence type="ECO:0000313" key="15">
    <source>
        <dbReference type="Proteomes" id="UP001164803"/>
    </source>
</evidence>
<dbReference type="InterPro" id="IPR023405">
    <property type="entry name" value="Topo_IA_core_domain"/>
</dbReference>
<feature type="active site" description="O-(5'-phospho-DNA)-tyrosine intermediate" evidence="10">
    <location>
        <position position="298"/>
    </location>
</feature>
<evidence type="ECO:0000256" key="8">
    <source>
        <dbReference type="ARBA" id="ARBA00023125"/>
    </source>
</evidence>
<keyword evidence="15" id="KW-1185">Reference proteome</keyword>
<feature type="site" description="Interaction with DNA" evidence="10">
    <location>
        <position position="148"/>
    </location>
</feature>
<organism evidence="14 15">
    <name type="scientific">Alicyclobacillus dauci</name>
    <dbReference type="NCBI Taxonomy" id="1475485"/>
    <lineage>
        <taxon>Bacteria</taxon>
        <taxon>Bacillati</taxon>
        <taxon>Bacillota</taxon>
        <taxon>Bacilli</taxon>
        <taxon>Bacillales</taxon>
        <taxon>Alicyclobacillaceae</taxon>
        <taxon>Alicyclobacillus</taxon>
    </lineage>
</organism>
<dbReference type="InterPro" id="IPR000380">
    <property type="entry name" value="Topo_IA"/>
</dbReference>
<dbReference type="PANTHER" id="PTHR42785">
    <property type="entry name" value="DNA TOPOISOMERASE, TYPE IA, CORE"/>
    <property type="match status" value="1"/>
</dbReference>
<dbReference type="InterPro" id="IPR023406">
    <property type="entry name" value="Topo_IA_AS"/>
</dbReference>
<comment type="similarity">
    <text evidence="2 10">Belongs to the type IA topoisomerase family.</text>
</comment>
<dbReference type="InterPro" id="IPR013497">
    <property type="entry name" value="Topo_IA_cen"/>
</dbReference>
<keyword evidence="8 10" id="KW-0238">DNA-binding</keyword>
<dbReference type="SUPFAM" id="SSF57783">
    <property type="entry name" value="Zinc beta-ribbon"/>
    <property type="match status" value="2"/>
</dbReference>
<evidence type="ECO:0000256" key="5">
    <source>
        <dbReference type="ARBA" id="ARBA00022833"/>
    </source>
</evidence>
<feature type="domain" description="Topo IA-type catalytic" evidence="13">
    <location>
        <begin position="129"/>
        <end position="559"/>
    </location>
</feature>